<dbReference type="EMBL" id="JAHRIQ010037093">
    <property type="protein sequence ID" value="MEQ2233427.1"/>
    <property type="molecule type" value="Genomic_DNA"/>
</dbReference>
<reference evidence="1 2" key="1">
    <citation type="submission" date="2021-06" db="EMBL/GenBank/DDBJ databases">
        <authorList>
            <person name="Palmer J.M."/>
        </authorList>
    </citation>
    <scope>NUCLEOTIDE SEQUENCE [LARGE SCALE GENOMIC DNA]</scope>
    <source>
        <strain evidence="2">if_2019</strain>
        <tissue evidence="1">Muscle</tissue>
    </source>
</reference>
<name>A0ABV0TMH1_9TELE</name>
<protein>
    <submittedName>
        <fullName evidence="1">Uncharacterized protein</fullName>
    </submittedName>
</protein>
<sequence length="68" mass="8351">MWKLLVKDFYKYHKKMGLFGSFTNLKKSRIWQQYGSLRTSWHVSPSEKRFHRCFRYTQQFEGAQVQSL</sequence>
<comment type="caution">
    <text evidence="1">The sequence shown here is derived from an EMBL/GenBank/DDBJ whole genome shotgun (WGS) entry which is preliminary data.</text>
</comment>
<evidence type="ECO:0000313" key="2">
    <source>
        <dbReference type="Proteomes" id="UP001482620"/>
    </source>
</evidence>
<gene>
    <name evidence="1" type="ORF">ILYODFUR_021705</name>
</gene>
<accession>A0ABV0TMH1</accession>
<evidence type="ECO:0000313" key="1">
    <source>
        <dbReference type="EMBL" id="MEQ2233427.1"/>
    </source>
</evidence>
<dbReference type="Proteomes" id="UP001482620">
    <property type="component" value="Unassembled WGS sequence"/>
</dbReference>
<keyword evidence="2" id="KW-1185">Reference proteome</keyword>
<organism evidence="1 2">
    <name type="scientific">Ilyodon furcidens</name>
    <name type="common">goldbreast splitfin</name>
    <dbReference type="NCBI Taxonomy" id="33524"/>
    <lineage>
        <taxon>Eukaryota</taxon>
        <taxon>Metazoa</taxon>
        <taxon>Chordata</taxon>
        <taxon>Craniata</taxon>
        <taxon>Vertebrata</taxon>
        <taxon>Euteleostomi</taxon>
        <taxon>Actinopterygii</taxon>
        <taxon>Neopterygii</taxon>
        <taxon>Teleostei</taxon>
        <taxon>Neoteleostei</taxon>
        <taxon>Acanthomorphata</taxon>
        <taxon>Ovalentaria</taxon>
        <taxon>Atherinomorphae</taxon>
        <taxon>Cyprinodontiformes</taxon>
        <taxon>Goodeidae</taxon>
        <taxon>Ilyodon</taxon>
    </lineage>
</organism>
<proteinExistence type="predicted"/>